<sequence length="323" mass="36056">MSYAEKPDEITKDEWMEKLNNLHVQRADMNRLIMNYLVTEGFKEAAEKFRMESGIEPSVDLETLDERIKIREMILKGQIQEAIALINSLHPELLDTNRYLYFHLQQQHLIELIRQRETEAALEFAQTQLAEQGEESRECLTEMERTLALLAFDSPEESPFGDLLNMLQRQKVGSGRGGLGTAAPEPGHRGHVWFGARPASWPACLRYLDALPVCVETLRLQCLHTARPHRRCCAPAGSAPSAGVGPRGPLWSGPVPASPLLLDPWAWPGAQTVSNSLRVPHCERLRVCVKKQQASPLRPRALPGGPCRRRSACGPGVTGGFVF</sequence>
<organism evidence="2 3">
    <name type="scientific">Sus scrofa</name>
    <name type="common">Pig</name>
    <dbReference type="NCBI Taxonomy" id="9823"/>
    <lineage>
        <taxon>Eukaryota</taxon>
        <taxon>Metazoa</taxon>
        <taxon>Chordata</taxon>
        <taxon>Craniata</taxon>
        <taxon>Vertebrata</taxon>
        <taxon>Euteleostomi</taxon>
        <taxon>Mammalia</taxon>
        <taxon>Eutheria</taxon>
        <taxon>Laurasiatheria</taxon>
        <taxon>Artiodactyla</taxon>
        <taxon>Suina</taxon>
        <taxon>Suidae</taxon>
        <taxon>Sus</taxon>
    </lineage>
</organism>
<dbReference type="Proteomes" id="UP000694727">
    <property type="component" value="Unplaced"/>
</dbReference>
<evidence type="ECO:0000313" key="2">
    <source>
        <dbReference type="Ensembl" id="ENSSSCP00025034404.1"/>
    </source>
</evidence>
<dbReference type="Pfam" id="PF08513">
    <property type="entry name" value="LisH"/>
    <property type="match status" value="1"/>
</dbReference>
<evidence type="ECO:0000259" key="1">
    <source>
        <dbReference type="PROSITE" id="PS50897"/>
    </source>
</evidence>
<protein>
    <submittedName>
        <fullName evidence="2">GID complex subunit 8 homolog</fullName>
    </submittedName>
</protein>
<proteinExistence type="predicted"/>
<dbReference type="SMART" id="SM00668">
    <property type="entry name" value="CTLH"/>
    <property type="match status" value="1"/>
</dbReference>
<name>A0A8D0SP77_PIG</name>
<dbReference type="PROSITE" id="PS50896">
    <property type="entry name" value="LISH"/>
    <property type="match status" value="1"/>
</dbReference>
<dbReference type="InterPro" id="IPR050618">
    <property type="entry name" value="Ubq-SigPath_Reg"/>
</dbReference>
<dbReference type="InterPro" id="IPR024964">
    <property type="entry name" value="CTLH/CRA"/>
</dbReference>
<reference evidence="2" key="1">
    <citation type="submission" date="2025-08" db="UniProtKB">
        <authorList>
            <consortium name="Ensembl"/>
        </authorList>
    </citation>
    <scope>IDENTIFICATION</scope>
</reference>
<dbReference type="SMART" id="SM00757">
    <property type="entry name" value="CRA"/>
    <property type="match status" value="1"/>
</dbReference>
<accession>A0A8D0SP77</accession>
<dbReference type="PANTHER" id="PTHR12864">
    <property type="entry name" value="RAN BINDING PROTEIN 9-RELATED"/>
    <property type="match status" value="1"/>
</dbReference>
<dbReference type="Pfam" id="PF10607">
    <property type="entry name" value="CTLH"/>
    <property type="match status" value="1"/>
</dbReference>
<dbReference type="AlphaFoldDB" id="A0A8D0SP77"/>
<dbReference type="InterPro" id="IPR013144">
    <property type="entry name" value="CRA_dom"/>
</dbReference>
<feature type="domain" description="CTLH" evidence="1">
    <location>
        <begin position="63"/>
        <end position="120"/>
    </location>
</feature>
<dbReference type="PROSITE" id="PS50897">
    <property type="entry name" value="CTLH"/>
    <property type="match status" value="1"/>
</dbReference>
<dbReference type="SMART" id="SM00667">
    <property type="entry name" value="LisH"/>
    <property type="match status" value="1"/>
</dbReference>
<dbReference type="Ensembl" id="ENSSSCT00025079254.1">
    <property type="protein sequence ID" value="ENSSSCP00025034404.1"/>
    <property type="gene ID" value="ENSSSCG00025057912.1"/>
</dbReference>
<dbReference type="InterPro" id="IPR006594">
    <property type="entry name" value="LisH"/>
</dbReference>
<evidence type="ECO:0000313" key="3">
    <source>
        <dbReference type="Proteomes" id="UP000694727"/>
    </source>
</evidence>
<dbReference type="InterPro" id="IPR006595">
    <property type="entry name" value="CTLH_C"/>
</dbReference>